<reference evidence="2" key="1">
    <citation type="submission" date="2021-01" db="EMBL/GenBank/DDBJ databases">
        <title>Modified the classification status of verrucomicrobia.</title>
        <authorList>
            <person name="Feng X."/>
        </authorList>
    </citation>
    <scope>NUCLEOTIDE SEQUENCE</scope>
    <source>
        <strain evidence="2">5K15</strain>
    </source>
</reference>
<protein>
    <submittedName>
        <fullName evidence="2">VWA domain-containing protein</fullName>
    </submittedName>
</protein>
<evidence type="ECO:0000313" key="2">
    <source>
        <dbReference type="EMBL" id="MBK1855640.1"/>
    </source>
</evidence>
<comment type="caution">
    <text evidence="2">The sequence shown here is derived from an EMBL/GenBank/DDBJ whole genome shotgun (WGS) entry which is preliminary data.</text>
</comment>
<evidence type="ECO:0000256" key="1">
    <source>
        <dbReference type="SAM" id="SignalP"/>
    </source>
</evidence>
<dbReference type="InterPro" id="IPR036465">
    <property type="entry name" value="vWFA_dom_sf"/>
</dbReference>
<gene>
    <name evidence="2" type="ORF">JIN83_11765</name>
</gene>
<dbReference type="CDD" id="cd00198">
    <property type="entry name" value="vWFA"/>
    <property type="match status" value="1"/>
</dbReference>
<dbReference type="EMBL" id="JAENIG010000007">
    <property type="protein sequence ID" value="MBK1855640.1"/>
    <property type="molecule type" value="Genomic_DNA"/>
</dbReference>
<keyword evidence="3" id="KW-1185">Reference proteome</keyword>
<dbReference type="SUPFAM" id="SSF53300">
    <property type="entry name" value="vWA-like"/>
    <property type="match status" value="1"/>
</dbReference>
<feature type="chain" id="PRO_5042042315" evidence="1">
    <location>
        <begin position="24"/>
        <end position="402"/>
    </location>
</feature>
<sequence>MKTPIHITTLGLAALLAILPASAKEQTNPAVKEAKASSAKIAAPTEKPAQAKVQLAILLDTSSSMSGLIEQTKTQLWKIVNTFIDAKQNGQVPYVEVALYEYGKSSLDQEQHWIRQIQPLTRDLDEISKQLFALKTNGGQEYCGAVIQRAASDLKWDPSSQVYKAIFIAGNEAFTQGPINASDAVKSSIAQGVIVNTIHCGSEQAGISGGWKNGAMLADGKFLTIDHNLAVVHIEAPQDAEIVKLNAELNKTYLAYGTRGASKKHDQVVQDNNAVAKRASGAAVQRAVAKGSANYWNGNWDLVDASKKKDFDLNQVKKEQLPKEMQSMTPAQRLAHIRKMSQQRATIQKQILELNQKRTAYVAAKRKELAEKEGGRAEQTLDEAVAATVRAQAEKKGYAFKK</sequence>
<keyword evidence="1" id="KW-0732">Signal</keyword>
<evidence type="ECO:0000313" key="3">
    <source>
        <dbReference type="Proteomes" id="UP000634206"/>
    </source>
</evidence>
<dbReference type="RefSeq" id="WP_309490253.1">
    <property type="nucleotide sequence ID" value="NZ_JAENIG010000007.1"/>
</dbReference>
<organism evidence="2 3">
    <name type="scientific">Oceaniferula flava</name>
    <dbReference type="NCBI Taxonomy" id="2800421"/>
    <lineage>
        <taxon>Bacteria</taxon>
        <taxon>Pseudomonadati</taxon>
        <taxon>Verrucomicrobiota</taxon>
        <taxon>Verrucomicrobiia</taxon>
        <taxon>Verrucomicrobiales</taxon>
        <taxon>Verrucomicrobiaceae</taxon>
        <taxon>Oceaniferula</taxon>
    </lineage>
</organism>
<feature type="signal peptide" evidence="1">
    <location>
        <begin position="1"/>
        <end position="23"/>
    </location>
</feature>
<dbReference type="Gene3D" id="3.40.50.410">
    <property type="entry name" value="von Willebrand factor, type A domain"/>
    <property type="match status" value="1"/>
</dbReference>
<proteinExistence type="predicted"/>
<accession>A0AAE2SFI9</accession>
<dbReference type="AlphaFoldDB" id="A0AAE2SFI9"/>
<name>A0AAE2SFI9_9BACT</name>
<dbReference type="Proteomes" id="UP000634206">
    <property type="component" value="Unassembled WGS sequence"/>
</dbReference>